<dbReference type="Proteomes" id="UP000663860">
    <property type="component" value="Unassembled WGS sequence"/>
</dbReference>
<dbReference type="EMBL" id="CAJNOE010000696">
    <property type="protein sequence ID" value="CAF1312177.1"/>
    <property type="molecule type" value="Genomic_DNA"/>
</dbReference>
<accession>A0A819BD15</accession>
<dbReference type="Proteomes" id="UP000663868">
    <property type="component" value="Unassembled WGS sequence"/>
</dbReference>
<organism evidence="2 3">
    <name type="scientific">Adineta steineri</name>
    <dbReference type="NCBI Taxonomy" id="433720"/>
    <lineage>
        <taxon>Eukaryota</taxon>
        <taxon>Metazoa</taxon>
        <taxon>Spiralia</taxon>
        <taxon>Gnathifera</taxon>
        <taxon>Rotifera</taxon>
        <taxon>Eurotatoria</taxon>
        <taxon>Bdelloidea</taxon>
        <taxon>Adinetida</taxon>
        <taxon>Adinetidae</taxon>
        <taxon>Adineta</taxon>
    </lineage>
</organism>
<dbReference type="AlphaFoldDB" id="A0A819BD15"/>
<gene>
    <name evidence="1" type="ORF">IZO911_LOCUS34669</name>
    <name evidence="2" type="ORF">KXQ929_LOCUS17058</name>
</gene>
<reference evidence="2" key="1">
    <citation type="submission" date="2021-02" db="EMBL/GenBank/DDBJ databases">
        <authorList>
            <person name="Nowell W R."/>
        </authorList>
    </citation>
    <scope>NUCLEOTIDE SEQUENCE</scope>
</reference>
<proteinExistence type="predicted"/>
<sequence length="137" mass="15374">MVDLSTAIPVRVLDESDGLIQIGSSNELLVHTTANTEAAKSWSAARVDWHSPEKDLVLIIETPYTERQEPFTIVLHTQEAFGFHFLQIIDGEEIDLTDSGDKIEMDCDTNYQVILKVSNVSEGSPYMISFRYIVLAK</sequence>
<evidence type="ECO:0000313" key="3">
    <source>
        <dbReference type="Proteomes" id="UP000663868"/>
    </source>
</evidence>
<evidence type="ECO:0000313" key="1">
    <source>
        <dbReference type="EMBL" id="CAF1312177.1"/>
    </source>
</evidence>
<evidence type="ECO:0000313" key="2">
    <source>
        <dbReference type="EMBL" id="CAF3801316.1"/>
    </source>
</evidence>
<comment type="caution">
    <text evidence="2">The sequence shown here is derived from an EMBL/GenBank/DDBJ whole genome shotgun (WGS) entry which is preliminary data.</text>
</comment>
<protein>
    <submittedName>
        <fullName evidence="2">Uncharacterized protein</fullName>
    </submittedName>
</protein>
<dbReference type="EMBL" id="CAJOBB010001057">
    <property type="protein sequence ID" value="CAF3801316.1"/>
    <property type="molecule type" value="Genomic_DNA"/>
</dbReference>
<name>A0A819BD15_9BILA</name>